<dbReference type="PROSITE" id="PS50994">
    <property type="entry name" value="INTEGRASE"/>
    <property type="match status" value="1"/>
</dbReference>
<dbReference type="Gene3D" id="3.30.420.10">
    <property type="entry name" value="Ribonuclease H-like superfamily/Ribonuclease H"/>
    <property type="match status" value="1"/>
</dbReference>
<evidence type="ECO:0000259" key="1">
    <source>
        <dbReference type="PROSITE" id="PS50994"/>
    </source>
</evidence>
<organism evidence="2 3">
    <name type="scientific">Sitophilus oryzae</name>
    <name type="common">Rice weevil</name>
    <name type="synonym">Curculio oryzae</name>
    <dbReference type="NCBI Taxonomy" id="7048"/>
    <lineage>
        <taxon>Eukaryota</taxon>
        <taxon>Metazoa</taxon>
        <taxon>Ecdysozoa</taxon>
        <taxon>Arthropoda</taxon>
        <taxon>Hexapoda</taxon>
        <taxon>Insecta</taxon>
        <taxon>Pterygota</taxon>
        <taxon>Neoptera</taxon>
        <taxon>Endopterygota</taxon>
        <taxon>Coleoptera</taxon>
        <taxon>Polyphaga</taxon>
        <taxon>Cucujiformia</taxon>
        <taxon>Curculionidae</taxon>
        <taxon>Dryophthorinae</taxon>
        <taxon>Sitophilus</taxon>
    </lineage>
</organism>
<name>A0A6J2X9J6_SITOR</name>
<dbReference type="OrthoDB" id="6624197at2759"/>
<dbReference type="InParanoid" id="A0A6J2X9J6"/>
<dbReference type="GO" id="GO:0003676">
    <property type="term" value="F:nucleic acid binding"/>
    <property type="evidence" value="ECO:0007669"/>
    <property type="project" value="InterPro"/>
</dbReference>
<dbReference type="RefSeq" id="XP_030747892.1">
    <property type="nucleotide sequence ID" value="XM_030892032.1"/>
</dbReference>
<keyword evidence="2" id="KW-1185">Reference proteome</keyword>
<protein>
    <submittedName>
        <fullName evidence="3">Uncharacterized protein LOC115876302</fullName>
    </submittedName>
</protein>
<dbReference type="GeneID" id="115876302"/>
<dbReference type="PANTHER" id="PTHR47331">
    <property type="entry name" value="PHD-TYPE DOMAIN-CONTAINING PROTEIN"/>
    <property type="match status" value="1"/>
</dbReference>
<dbReference type="Proteomes" id="UP000504635">
    <property type="component" value="Unplaced"/>
</dbReference>
<accession>A0A6J2X9J6</accession>
<gene>
    <name evidence="3" type="primary">LOC115876302</name>
</gene>
<evidence type="ECO:0000313" key="3">
    <source>
        <dbReference type="RefSeq" id="XP_030747892.1"/>
    </source>
</evidence>
<reference evidence="3" key="1">
    <citation type="submission" date="2025-08" db="UniProtKB">
        <authorList>
            <consortium name="RefSeq"/>
        </authorList>
    </citation>
    <scope>IDENTIFICATION</scope>
    <source>
        <tissue evidence="3">Gonads</tissue>
    </source>
</reference>
<dbReference type="GO" id="GO:0015074">
    <property type="term" value="P:DNA integration"/>
    <property type="evidence" value="ECO:0007669"/>
    <property type="project" value="InterPro"/>
</dbReference>
<proteinExistence type="predicted"/>
<dbReference type="InterPro" id="IPR036397">
    <property type="entry name" value="RNaseH_sf"/>
</dbReference>
<evidence type="ECO:0000313" key="2">
    <source>
        <dbReference type="Proteomes" id="UP000504635"/>
    </source>
</evidence>
<dbReference type="SUPFAM" id="SSF53098">
    <property type="entry name" value="Ribonuclease H-like"/>
    <property type="match status" value="1"/>
</dbReference>
<sequence>MQHVTAYIFRFTIACQKNSSRIEGPISVSELRCSLKSLIKAAQNQSFPEEISRLLDNKGLPDSNVLSKLNPFLDANGILRVGGRLKHSDFPREKKHPILLHSNHHFTKLLFEYEHAILLHPGPQLLLAHIREKYWPIRGRNLARKISIKCLRCFKFKPELVQPIMGELPRERVTPSSPFYITGIDYAGPFFKAQSKTQDKCYVGVFICFSTKAIHLELISSLSSKSFIQALRRFTSRRGKPYKILSDNGTTFVGAKRELGQFLKQNASNLIDLCANDKI</sequence>
<dbReference type="AlphaFoldDB" id="A0A6J2X9J6"/>
<dbReference type="InterPro" id="IPR012337">
    <property type="entry name" value="RNaseH-like_sf"/>
</dbReference>
<feature type="domain" description="Integrase catalytic" evidence="1">
    <location>
        <begin position="174"/>
        <end position="279"/>
    </location>
</feature>
<dbReference type="KEGG" id="soy:115876302"/>
<dbReference type="InterPro" id="IPR001584">
    <property type="entry name" value="Integrase_cat-core"/>
</dbReference>